<dbReference type="EMBL" id="MN740695">
    <property type="protein sequence ID" value="QHU08256.1"/>
    <property type="molecule type" value="Genomic_DNA"/>
</dbReference>
<name>A0A6C0JTX1_9ZZZZ</name>
<dbReference type="InterPro" id="IPR012337">
    <property type="entry name" value="RNaseH-like_sf"/>
</dbReference>
<reference evidence="1" key="1">
    <citation type="journal article" date="2020" name="Nature">
        <title>Giant virus diversity and host interactions through global metagenomics.</title>
        <authorList>
            <person name="Schulz F."/>
            <person name="Roux S."/>
            <person name="Paez-Espino D."/>
            <person name="Jungbluth S."/>
            <person name="Walsh D.A."/>
            <person name="Denef V.J."/>
            <person name="McMahon K.D."/>
            <person name="Konstantinidis K.T."/>
            <person name="Eloe-Fadrosh E.A."/>
            <person name="Kyrpides N.C."/>
            <person name="Woyke T."/>
        </authorList>
    </citation>
    <scope>NUCLEOTIDE SEQUENCE</scope>
    <source>
        <strain evidence="1">GVMAG-S-1062768-28</strain>
    </source>
</reference>
<dbReference type="SUPFAM" id="SSF53098">
    <property type="entry name" value="Ribonuclease H-like"/>
    <property type="match status" value="1"/>
</dbReference>
<dbReference type="AlphaFoldDB" id="A0A6C0JTX1"/>
<evidence type="ECO:0000313" key="1">
    <source>
        <dbReference type="EMBL" id="QHU08256.1"/>
    </source>
</evidence>
<sequence>MRVGVFDIGYANFAFAVEEYRNRDVKTLQQAYSKLPKKEKIIERRQHSILLRTILYKFYGQGSTIHLDLVNLNKGKKIGLQNSTRRHLAEYLATKKEILQTCDYILIEQQFKTGGACNFDAILLGESTYSWCVFNLTDIEISYTPSRYKTCILGCPRSILDIKENGLRVARDIKKSDRKKWSKQMAIMILTRRKDTEHINYIESRKGDDVSDCILMSLAWLLKTFVMD</sequence>
<protein>
    <submittedName>
        <fullName evidence="1">Uncharacterized protein</fullName>
    </submittedName>
</protein>
<proteinExistence type="predicted"/>
<accession>A0A6C0JTX1</accession>
<organism evidence="1">
    <name type="scientific">viral metagenome</name>
    <dbReference type="NCBI Taxonomy" id="1070528"/>
    <lineage>
        <taxon>unclassified sequences</taxon>
        <taxon>metagenomes</taxon>
        <taxon>organismal metagenomes</taxon>
    </lineage>
</organism>